<organism evidence="2">
    <name type="scientific">Myxobolus squamalis</name>
    <name type="common">Myxosporean</name>
    <dbReference type="NCBI Taxonomy" id="59785"/>
    <lineage>
        <taxon>Eukaryota</taxon>
        <taxon>Metazoa</taxon>
        <taxon>Cnidaria</taxon>
        <taxon>Myxozoa</taxon>
        <taxon>Myxosporea</taxon>
        <taxon>Bivalvulida</taxon>
        <taxon>Platysporina</taxon>
        <taxon>Myxobolidae</taxon>
        <taxon>Myxobolus</taxon>
    </lineage>
</organism>
<dbReference type="PANTHER" id="PTHR12233">
    <property type="entry name" value="VACUOLAR PROTEIN SORTING 26 RELATED"/>
    <property type="match status" value="1"/>
</dbReference>
<name>A0A6B2G389_MYXSQ</name>
<dbReference type="GO" id="GO:0006886">
    <property type="term" value="P:intracellular protein transport"/>
    <property type="evidence" value="ECO:0007669"/>
    <property type="project" value="InterPro"/>
</dbReference>
<evidence type="ECO:0000256" key="1">
    <source>
        <dbReference type="ARBA" id="ARBA00009100"/>
    </source>
</evidence>
<dbReference type="EMBL" id="GHBR01004288">
    <property type="protein sequence ID" value="NDJ98047.1"/>
    <property type="molecule type" value="Transcribed_RNA"/>
</dbReference>
<dbReference type="InterPro" id="IPR014756">
    <property type="entry name" value="Ig_E-set"/>
</dbReference>
<dbReference type="Pfam" id="PF03643">
    <property type="entry name" value="Vps26"/>
    <property type="match status" value="1"/>
</dbReference>
<protein>
    <submittedName>
        <fullName evidence="2">Vacuolar protein sorting-associated protein 26B (Trinotate prediction)</fullName>
    </submittedName>
</protein>
<accession>A0A6B2G389</accession>
<proteinExistence type="inferred from homology"/>
<comment type="similarity">
    <text evidence="1">Belongs to the VPS26 family.</text>
</comment>
<sequence length="165" mass="18939">MNTLIQFINPGSIQINVLDKPDRKSVKVLHDFEEYVSPIFYKGDSVKGNVKICVPLHQKPIKFKRLKISLIGTITDNKYFVKRTFSYETIEIIRAGSVAISTWFDFEFERPKLPYESFGGKLFEIEYILVATVVRSITNIECKHPIFVQVCGIPTPSVSKLFFQA</sequence>
<dbReference type="InterPro" id="IPR028934">
    <property type="entry name" value="Vps26-related"/>
</dbReference>
<reference evidence="2" key="1">
    <citation type="submission" date="2018-11" db="EMBL/GenBank/DDBJ databases">
        <title>Myxobolus squamalis genome and transcriptome.</title>
        <authorList>
            <person name="Yahalomi D."/>
            <person name="Atkinson S.D."/>
            <person name="Neuhof M."/>
            <person name="Chang E.S."/>
            <person name="Philippe H."/>
            <person name="Cartwright P."/>
            <person name="Bartholomew J.L."/>
            <person name="Huchon D."/>
        </authorList>
    </citation>
    <scope>NUCLEOTIDE SEQUENCE</scope>
    <source>
        <strain evidence="2">71B08</strain>
        <tissue evidence="2">Whole</tissue>
    </source>
</reference>
<dbReference type="AlphaFoldDB" id="A0A6B2G389"/>
<evidence type="ECO:0000313" key="2">
    <source>
        <dbReference type="EMBL" id="NDJ98047.1"/>
    </source>
</evidence>
<dbReference type="Gene3D" id="2.60.40.640">
    <property type="match status" value="1"/>
</dbReference>
<dbReference type="SUPFAM" id="SSF81296">
    <property type="entry name" value="E set domains"/>
    <property type="match status" value="1"/>
</dbReference>
<dbReference type="InterPro" id="IPR014752">
    <property type="entry name" value="Arrestin-like_C"/>
</dbReference>